<dbReference type="InterPro" id="IPR001677">
    <property type="entry name" value="TbpB_B_D"/>
</dbReference>
<dbReference type="RefSeq" id="WP_322467433.1">
    <property type="nucleotide sequence ID" value="NZ_JAXOJX010000050.1"/>
</dbReference>
<keyword evidence="4" id="KW-1185">Reference proteome</keyword>
<dbReference type="PROSITE" id="PS51257">
    <property type="entry name" value="PROKAR_LIPOPROTEIN"/>
    <property type="match status" value="1"/>
</dbReference>
<dbReference type="SUPFAM" id="SSF56925">
    <property type="entry name" value="OMPA-like"/>
    <property type="match status" value="1"/>
</dbReference>
<name>A0ABU5ILM6_9BURK</name>
<dbReference type="EMBL" id="JAXOJX010000050">
    <property type="protein sequence ID" value="MDZ5459788.1"/>
    <property type="molecule type" value="Genomic_DNA"/>
</dbReference>
<sequence length="359" mass="37168">MKDQAQRLCLAGMLGAGMLGLTACGGGGDASEPTAAATGSPAMREQAQAAAPVYAAISTLKGTALPGLVSMVYSGPETVGSDGIAKTVPATVMTPGISVNGLGGTVVHRAGFLIKNATSPINGVALNAPMTYPVATKSKHTFAGVSVTRHYSFDPVIDQNLGVTSSRWIVSHDLSSIGAKYSSFTLWSYHGARLSGGYFSGRPVIWGGFAWGSATLGTDLPASGSKQYGGLAGMYWLTPNWNYFDAPYGTAKAVFDAAKRTVTVTVQPKEFGALSARLHPLQEENGAFWADAPGWLTAAVQCKASVNRADGSFSCSDPAQGVEVAGRFYGPGATEIAGTFRRSLNGYYPLIGGFTAKLK</sequence>
<reference evidence="3 4" key="1">
    <citation type="submission" date="2023-11" db="EMBL/GenBank/DDBJ databases">
        <title>Draft genome of Azohydromonas lata strain H1 (DSM1123), a polyhydroxyalkanoate producer.</title>
        <authorList>
            <person name="Traversa D."/>
            <person name="D'Addabbo P."/>
            <person name="Pazzani C."/>
            <person name="Manzari C."/>
            <person name="Chiara M."/>
            <person name="Scrascia M."/>
        </authorList>
    </citation>
    <scope>NUCLEOTIDE SEQUENCE [LARGE SCALE GENOMIC DNA]</scope>
    <source>
        <strain evidence="3 4">H1</strain>
    </source>
</reference>
<proteinExistence type="predicted"/>
<protein>
    <recommendedName>
        <fullName evidence="2">Transferrin-binding protein B C-lobe/N-lobe beta-barrel domain-containing protein</fullName>
    </recommendedName>
</protein>
<evidence type="ECO:0000313" key="3">
    <source>
        <dbReference type="EMBL" id="MDZ5459788.1"/>
    </source>
</evidence>
<dbReference type="Pfam" id="PF01298">
    <property type="entry name" value="TbpB_B_D"/>
    <property type="match status" value="1"/>
</dbReference>
<comment type="subcellular location">
    <subcellularLocation>
        <location evidence="1">Cell outer membrane</location>
    </subcellularLocation>
</comment>
<dbReference type="InterPro" id="IPR011250">
    <property type="entry name" value="OMP/PagP_B-barrel"/>
</dbReference>
<comment type="caution">
    <text evidence="3">The sequence shown here is derived from an EMBL/GenBank/DDBJ whole genome shotgun (WGS) entry which is preliminary data.</text>
</comment>
<evidence type="ECO:0000313" key="4">
    <source>
        <dbReference type="Proteomes" id="UP001293718"/>
    </source>
</evidence>
<evidence type="ECO:0000256" key="1">
    <source>
        <dbReference type="ARBA" id="ARBA00004442"/>
    </source>
</evidence>
<accession>A0ABU5ILM6</accession>
<dbReference type="Gene3D" id="2.40.160.90">
    <property type="match status" value="1"/>
</dbReference>
<organism evidence="3 4">
    <name type="scientific">Azohydromonas lata</name>
    <dbReference type="NCBI Taxonomy" id="45677"/>
    <lineage>
        <taxon>Bacteria</taxon>
        <taxon>Pseudomonadati</taxon>
        <taxon>Pseudomonadota</taxon>
        <taxon>Betaproteobacteria</taxon>
        <taxon>Burkholderiales</taxon>
        <taxon>Sphaerotilaceae</taxon>
        <taxon>Azohydromonas</taxon>
    </lineage>
</organism>
<feature type="domain" description="Transferrin-binding protein B C-lobe/N-lobe beta-barrel" evidence="2">
    <location>
        <begin position="220"/>
        <end position="357"/>
    </location>
</feature>
<evidence type="ECO:0000259" key="2">
    <source>
        <dbReference type="Pfam" id="PF01298"/>
    </source>
</evidence>
<dbReference type="Proteomes" id="UP001293718">
    <property type="component" value="Unassembled WGS sequence"/>
</dbReference>
<gene>
    <name evidence="3" type="ORF">SM757_24720</name>
</gene>